<comment type="caution">
    <text evidence="4">The sequence shown here is derived from an EMBL/GenBank/DDBJ whole genome shotgun (WGS) entry which is preliminary data.</text>
</comment>
<feature type="domain" description="Metallo-beta-lactamase" evidence="2">
    <location>
        <begin position="13"/>
        <end position="235"/>
    </location>
</feature>
<organism evidence="4 5">
    <name type="scientific">Kordiimonas lipolytica</name>
    <dbReference type="NCBI Taxonomy" id="1662421"/>
    <lineage>
        <taxon>Bacteria</taxon>
        <taxon>Pseudomonadati</taxon>
        <taxon>Pseudomonadota</taxon>
        <taxon>Alphaproteobacteria</taxon>
        <taxon>Kordiimonadales</taxon>
        <taxon>Kordiimonadaceae</taxon>
        <taxon>Kordiimonas</taxon>
    </lineage>
</organism>
<keyword evidence="5" id="KW-1185">Reference proteome</keyword>
<dbReference type="EMBL" id="JBHSCR010000001">
    <property type="protein sequence ID" value="MFC4346519.1"/>
    <property type="molecule type" value="Genomic_DNA"/>
</dbReference>
<dbReference type="Pfam" id="PF10996">
    <property type="entry name" value="Beta-Casp"/>
    <property type="match status" value="1"/>
</dbReference>
<dbReference type="RefSeq" id="WP_068150346.1">
    <property type="nucleotide sequence ID" value="NZ_JBHSCR010000001.1"/>
</dbReference>
<evidence type="ECO:0000313" key="4">
    <source>
        <dbReference type="EMBL" id="MFC4346519.1"/>
    </source>
</evidence>
<keyword evidence="1" id="KW-0378">Hydrolase</keyword>
<feature type="domain" description="Beta-Casp" evidence="3">
    <location>
        <begin position="247"/>
        <end position="366"/>
    </location>
</feature>
<dbReference type="PANTHER" id="PTHR11203">
    <property type="entry name" value="CLEAVAGE AND POLYADENYLATION SPECIFICITY FACTOR FAMILY MEMBER"/>
    <property type="match status" value="1"/>
</dbReference>
<evidence type="ECO:0000259" key="2">
    <source>
        <dbReference type="SMART" id="SM00849"/>
    </source>
</evidence>
<accession>A0ABV8U792</accession>
<dbReference type="Proteomes" id="UP001595776">
    <property type="component" value="Unassembled WGS sequence"/>
</dbReference>
<gene>
    <name evidence="4" type="ORF">ACFO5Q_01505</name>
</gene>
<sequence length="452" mass="49308">MKLAFIGAAGTVTGSKYLLSGADSKIMVDCGLFQGLKDLRLKNWAPLEVAPSTIDAVLLTHAHLDHSGYLPLLAKEGFKGPIYCTGATAELCDILLRDSAYLQEKDAEFANRYGFSKHKPARPLYTSEDAEKAIGLLRPQAFDHPMHVQNGIEATFRTAGHILGASTITLQMEGRTIVFSGDLGRMTDPVMPRPAQIDHADYLMVESTYGNRKHESLDVEARLADIISSTAARGGSVIVPAFAVGRTQSLLYHISRLKKAGRIPDLPVFLDSPMAINASHIYCENRAVHRLSDAECKTACSVAKYTRKVEESKKLTYLAMPAIIISASGMATGGRILHHLKHYAADRRNTILFTGFQAAGTRGRAMVEGARQIKIHGSYIPVNAQVENLDALSAHADSDEILEWLSGFKHPPKTTFVTHGEPEASAALATRIRDELGWHCEIPELGQEVELS</sequence>
<dbReference type="PANTHER" id="PTHR11203:SF37">
    <property type="entry name" value="INTEGRATOR COMPLEX SUBUNIT 11"/>
    <property type="match status" value="1"/>
</dbReference>
<evidence type="ECO:0000256" key="1">
    <source>
        <dbReference type="ARBA" id="ARBA00022801"/>
    </source>
</evidence>
<evidence type="ECO:0000313" key="5">
    <source>
        <dbReference type="Proteomes" id="UP001595776"/>
    </source>
</evidence>
<dbReference type="Gene3D" id="3.60.15.10">
    <property type="entry name" value="Ribonuclease Z/Hydroxyacylglutathione hydrolase-like"/>
    <property type="match status" value="1"/>
</dbReference>
<dbReference type="CDD" id="cd16295">
    <property type="entry name" value="TTHA0252-CPSF-like_MBL-fold"/>
    <property type="match status" value="1"/>
</dbReference>
<dbReference type="SMART" id="SM01027">
    <property type="entry name" value="Beta-Casp"/>
    <property type="match status" value="1"/>
</dbReference>
<dbReference type="InterPro" id="IPR050698">
    <property type="entry name" value="MBL"/>
</dbReference>
<reference evidence="5" key="1">
    <citation type="journal article" date="2019" name="Int. J. Syst. Evol. Microbiol.">
        <title>The Global Catalogue of Microorganisms (GCM) 10K type strain sequencing project: providing services to taxonomists for standard genome sequencing and annotation.</title>
        <authorList>
            <consortium name="The Broad Institute Genomics Platform"/>
            <consortium name="The Broad Institute Genome Sequencing Center for Infectious Disease"/>
            <person name="Wu L."/>
            <person name="Ma J."/>
        </authorList>
    </citation>
    <scope>NUCLEOTIDE SEQUENCE [LARGE SCALE GENOMIC DNA]</scope>
    <source>
        <strain evidence="5">CGMCC 1.15304</strain>
    </source>
</reference>
<dbReference type="Gene3D" id="3.40.50.10890">
    <property type="match status" value="1"/>
</dbReference>
<evidence type="ECO:0000259" key="3">
    <source>
        <dbReference type="SMART" id="SM01027"/>
    </source>
</evidence>
<dbReference type="InterPro" id="IPR001279">
    <property type="entry name" value="Metallo-B-lactamas"/>
</dbReference>
<dbReference type="InterPro" id="IPR022712">
    <property type="entry name" value="Beta_Casp"/>
</dbReference>
<dbReference type="InterPro" id="IPR011108">
    <property type="entry name" value="RMMBL"/>
</dbReference>
<dbReference type="SUPFAM" id="SSF56281">
    <property type="entry name" value="Metallo-hydrolase/oxidoreductase"/>
    <property type="match status" value="1"/>
</dbReference>
<dbReference type="InterPro" id="IPR036866">
    <property type="entry name" value="RibonucZ/Hydroxyglut_hydro"/>
</dbReference>
<name>A0ABV8U792_9PROT</name>
<dbReference type="Pfam" id="PF00753">
    <property type="entry name" value="Lactamase_B"/>
    <property type="match status" value="1"/>
</dbReference>
<dbReference type="SMART" id="SM00849">
    <property type="entry name" value="Lactamase_B"/>
    <property type="match status" value="1"/>
</dbReference>
<protein>
    <submittedName>
        <fullName evidence="4">MBL fold metallo-hydrolase RNA specificity domain-containing protein</fullName>
    </submittedName>
</protein>
<dbReference type="Pfam" id="PF07521">
    <property type="entry name" value="RMMBL"/>
    <property type="match status" value="1"/>
</dbReference>
<proteinExistence type="predicted"/>